<feature type="coiled-coil region" evidence="1">
    <location>
        <begin position="141"/>
        <end position="235"/>
    </location>
</feature>
<dbReference type="KEGG" id="fas:105268698"/>
<evidence type="ECO:0000256" key="1">
    <source>
        <dbReference type="SAM" id="Coils"/>
    </source>
</evidence>
<dbReference type="GO" id="GO:0005814">
    <property type="term" value="C:centriole"/>
    <property type="evidence" value="ECO:0007669"/>
    <property type="project" value="TreeGrafter"/>
</dbReference>
<dbReference type="InterPro" id="IPR038911">
    <property type="entry name" value="SCLT1"/>
</dbReference>
<gene>
    <name evidence="3" type="primary">LOC105268698</name>
</gene>
<feature type="coiled-coil region" evidence="1">
    <location>
        <begin position="21"/>
        <end position="55"/>
    </location>
</feature>
<sequence length="643" mass="76193">MMGTEIERMEKPGIDERQSIIQEYEAIVESLHADLKDCKEEQLRLRVEVESLRNENRIAVEVARTSFSHSNNTECPRNLDDKESIDNLKQQITLIQLEKDSMFQLWQMALKTVETLDNEVKTSHNDVAAHRYYEEQVNHVKETYCEAIKVLESKLVQAKENFIKHQGLWESCRDRVECLNQEKSELQREIQNLQNDLLINEETHKKIIENVNAKLEEMKRELEVNKESQQKLEIELVETRCLATRMATKDQESKAKVAEAIVLVETAMREKEMIMQREAAVLEEKSKLESHLTNVAEEFAMKLERELSECKDNFEMNCKKYSLDIKELKSELREKVTLLDRTQREMQMLEEEMEKRKHGSEDFLQRSSSRVLELQQKLKESEEKLMICEETNKKKIEEKMRTSESRILELEDKLSNANNRLRKSQLFGNREMEERIREADERAKEAMERYSGIEKRLTRALDERENVASELRSLQITFDREISRRENERRLLEGRIRELQEDVRNANDLVEKAGMKASQLNLQIENLQKALEERKGQIIDKDEDMNAVIKDKTSNLNILREKYEERITELTKHVRTHQELSNKWKEEAHSLANKFQIRYRELKSRVCSLRKENEQLNNELLTCRQQVAHCRAQMTQSFDGDCR</sequence>
<dbReference type="GeneID" id="105268698"/>
<dbReference type="GO" id="GO:0045162">
    <property type="term" value="P:clustering of voltage-gated sodium channels"/>
    <property type="evidence" value="ECO:0007669"/>
    <property type="project" value="InterPro"/>
</dbReference>
<dbReference type="PANTHER" id="PTHR35970">
    <property type="entry name" value="SODIUM CHANNEL AND CLATHRIN LINKER 1"/>
    <property type="match status" value="1"/>
</dbReference>
<dbReference type="AlphaFoldDB" id="A0A9R1TCG1"/>
<reference evidence="3" key="1">
    <citation type="submission" date="2025-08" db="UniProtKB">
        <authorList>
            <consortium name="RefSeq"/>
        </authorList>
    </citation>
    <scope>IDENTIFICATION</scope>
    <source>
        <strain evidence="3">USDA-PBARC FA_bdor</strain>
        <tissue evidence="3">Whole organism</tissue>
    </source>
</reference>
<evidence type="ECO:0000313" key="2">
    <source>
        <dbReference type="Proteomes" id="UP000694866"/>
    </source>
</evidence>
<dbReference type="OrthoDB" id="551053at2759"/>
<dbReference type="GO" id="GO:0060271">
    <property type="term" value="P:cilium assembly"/>
    <property type="evidence" value="ECO:0007669"/>
    <property type="project" value="TreeGrafter"/>
</dbReference>
<evidence type="ECO:0000313" key="3">
    <source>
        <dbReference type="RefSeq" id="XP_011306774.1"/>
    </source>
</evidence>
<feature type="coiled-coil region" evidence="1">
    <location>
        <begin position="311"/>
        <end position="633"/>
    </location>
</feature>
<dbReference type="Proteomes" id="UP000694866">
    <property type="component" value="Unplaced"/>
</dbReference>
<dbReference type="RefSeq" id="XP_011306774.1">
    <property type="nucleotide sequence ID" value="XM_011308472.1"/>
</dbReference>
<organism evidence="2 3">
    <name type="scientific">Fopius arisanus</name>
    <dbReference type="NCBI Taxonomy" id="64838"/>
    <lineage>
        <taxon>Eukaryota</taxon>
        <taxon>Metazoa</taxon>
        <taxon>Ecdysozoa</taxon>
        <taxon>Arthropoda</taxon>
        <taxon>Hexapoda</taxon>
        <taxon>Insecta</taxon>
        <taxon>Pterygota</taxon>
        <taxon>Neoptera</taxon>
        <taxon>Endopterygota</taxon>
        <taxon>Hymenoptera</taxon>
        <taxon>Apocrita</taxon>
        <taxon>Ichneumonoidea</taxon>
        <taxon>Braconidae</taxon>
        <taxon>Opiinae</taxon>
        <taxon>Fopius</taxon>
    </lineage>
</organism>
<dbReference type="PANTHER" id="PTHR35970:SF1">
    <property type="entry name" value="SODIUM CHANNEL AND CLATHRIN LINKER 1"/>
    <property type="match status" value="1"/>
</dbReference>
<keyword evidence="1" id="KW-0175">Coiled coil</keyword>
<accession>A0A9R1TCG1</accession>
<protein>
    <submittedName>
        <fullName evidence="3">Myosin-6-like</fullName>
    </submittedName>
</protein>
<keyword evidence="2" id="KW-1185">Reference proteome</keyword>
<proteinExistence type="predicted"/>
<name>A0A9R1TCG1_9HYME</name>